<protein>
    <submittedName>
        <fullName evidence="4">Uncharacterized protein</fullName>
    </submittedName>
</protein>
<feature type="repeat" description="PPR" evidence="3">
    <location>
        <begin position="287"/>
        <end position="321"/>
    </location>
</feature>
<dbReference type="Proteomes" id="UP001157418">
    <property type="component" value="Unassembled WGS sequence"/>
</dbReference>
<dbReference type="GO" id="GO:0003729">
    <property type="term" value="F:mRNA binding"/>
    <property type="evidence" value="ECO:0007669"/>
    <property type="project" value="TreeGrafter"/>
</dbReference>
<feature type="repeat" description="PPR" evidence="3">
    <location>
        <begin position="75"/>
        <end position="109"/>
    </location>
</feature>
<keyword evidence="2" id="KW-0677">Repeat</keyword>
<evidence type="ECO:0000313" key="5">
    <source>
        <dbReference type="Proteomes" id="UP001157418"/>
    </source>
</evidence>
<organism evidence="4 5">
    <name type="scientific">Lactuca virosa</name>
    <dbReference type="NCBI Taxonomy" id="75947"/>
    <lineage>
        <taxon>Eukaryota</taxon>
        <taxon>Viridiplantae</taxon>
        <taxon>Streptophyta</taxon>
        <taxon>Embryophyta</taxon>
        <taxon>Tracheophyta</taxon>
        <taxon>Spermatophyta</taxon>
        <taxon>Magnoliopsida</taxon>
        <taxon>eudicotyledons</taxon>
        <taxon>Gunneridae</taxon>
        <taxon>Pentapetalae</taxon>
        <taxon>asterids</taxon>
        <taxon>campanulids</taxon>
        <taxon>Asterales</taxon>
        <taxon>Asteraceae</taxon>
        <taxon>Cichorioideae</taxon>
        <taxon>Cichorieae</taxon>
        <taxon>Lactucinae</taxon>
        <taxon>Lactuca</taxon>
    </lineage>
</organism>
<reference evidence="4 5" key="1">
    <citation type="submission" date="2022-01" db="EMBL/GenBank/DDBJ databases">
        <authorList>
            <person name="Xiong W."/>
            <person name="Schranz E."/>
        </authorList>
    </citation>
    <scope>NUCLEOTIDE SEQUENCE [LARGE SCALE GENOMIC DNA]</scope>
</reference>
<feature type="repeat" description="PPR" evidence="3">
    <location>
        <begin position="145"/>
        <end position="180"/>
    </location>
</feature>
<dbReference type="PANTHER" id="PTHR47933:SF2">
    <property type="entry name" value="PPR CONTAINING PLANT-LIKE PROTEIN"/>
    <property type="match status" value="1"/>
</dbReference>
<evidence type="ECO:0000256" key="3">
    <source>
        <dbReference type="PROSITE-ProRule" id="PRU00708"/>
    </source>
</evidence>
<keyword evidence="5" id="KW-1185">Reference proteome</keyword>
<accession>A0AAU9LE52</accession>
<dbReference type="NCBIfam" id="TIGR00756">
    <property type="entry name" value="PPR"/>
    <property type="match status" value="12"/>
</dbReference>
<dbReference type="Gene3D" id="1.25.40.10">
    <property type="entry name" value="Tetratricopeptide repeat domain"/>
    <property type="match status" value="5"/>
</dbReference>
<proteinExistence type="inferred from homology"/>
<dbReference type="InterPro" id="IPR002885">
    <property type="entry name" value="PPR_rpt"/>
</dbReference>
<dbReference type="Pfam" id="PF01535">
    <property type="entry name" value="PPR"/>
    <property type="match status" value="2"/>
</dbReference>
<feature type="repeat" description="PPR" evidence="3">
    <location>
        <begin position="252"/>
        <end position="286"/>
    </location>
</feature>
<evidence type="ECO:0000256" key="1">
    <source>
        <dbReference type="ARBA" id="ARBA00007626"/>
    </source>
</evidence>
<feature type="repeat" description="PPR" evidence="3">
    <location>
        <begin position="464"/>
        <end position="498"/>
    </location>
</feature>
<feature type="repeat" description="PPR" evidence="3">
    <location>
        <begin position="322"/>
        <end position="356"/>
    </location>
</feature>
<dbReference type="InterPro" id="IPR051240">
    <property type="entry name" value="Mito_RNA-Proc/Resp"/>
</dbReference>
<feature type="repeat" description="PPR" evidence="3">
    <location>
        <begin position="181"/>
        <end position="215"/>
    </location>
</feature>
<evidence type="ECO:0000256" key="2">
    <source>
        <dbReference type="ARBA" id="ARBA00022737"/>
    </source>
</evidence>
<name>A0AAU9LE52_9ASTR</name>
<dbReference type="Pfam" id="PF12854">
    <property type="entry name" value="PPR_1"/>
    <property type="match status" value="2"/>
</dbReference>
<feature type="repeat" description="PPR" evidence="3">
    <location>
        <begin position="499"/>
        <end position="533"/>
    </location>
</feature>
<dbReference type="AlphaFoldDB" id="A0AAU9LE52"/>
<feature type="repeat" description="PPR" evidence="3">
    <location>
        <begin position="392"/>
        <end position="426"/>
    </location>
</feature>
<dbReference type="PANTHER" id="PTHR47933">
    <property type="entry name" value="PENTATRICOPEPTIDE REPEAT-CONTAINING PROTEIN 1, MITOCHONDRIAL"/>
    <property type="match status" value="1"/>
</dbReference>
<dbReference type="EMBL" id="CAKMRJ010000001">
    <property type="protein sequence ID" value="CAH1412295.1"/>
    <property type="molecule type" value="Genomic_DNA"/>
</dbReference>
<feature type="repeat" description="PPR" evidence="3">
    <location>
        <begin position="216"/>
        <end position="250"/>
    </location>
</feature>
<feature type="repeat" description="PPR" evidence="3">
    <location>
        <begin position="357"/>
        <end position="391"/>
    </location>
</feature>
<comment type="similarity">
    <text evidence="1">Belongs to the PPR family. P subfamily.</text>
</comment>
<gene>
    <name evidence="4" type="ORF">LVIROSA_LOCUS319</name>
</gene>
<dbReference type="InterPro" id="IPR011990">
    <property type="entry name" value="TPR-like_helical_dom_sf"/>
</dbReference>
<evidence type="ECO:0000313" key="4">
    <source>
        <dbReference type="EMBL" id="CAH1412295.1"/>
    </source>
</evidence>
<dbReference type="Pfam" id="PF13041">
    <property type="entry name" value="PPR_2"/>
    <property type="match status" value="5"/>
</dbReference>
<comment type="caution">
    <text evidence="4">The sequence shown here is derived from an EMBL/GenBank/DDBJ whole genome shotgun (WGS) entry which is preliminary data.</text>
</comment>
<sequence length="621" mass="70588">MMAMANTRMSFSLIVSRQSTRFEGSGVHRIVPFQSYCSSNEEALGRGQSIYEKIHTCDDARKLFDNMIQSQSLPDAVKFNQLMQAVIRMKAYSCALDMFKQMTARGVKIEVYTINIAINCCCKLGKVNDGFGVLCIGLKLGIVPDRFTFSTLLDGLIRADRVREAELFFKKLIKEEVCQPDTAMYNTMIKGLCKASQNSIAIGLLRLMEERGCRPNVITYSTLIDSLFKAEKPDEALKLFKEMVFEKWIEPNVVTYSCLIHGLCMLCRWDEVYKLMKEMEEYRISPTVETYNILVDNLCREGMTKDAEVVVGMMDKRGIYPNVVTYSSIIDGYCMLGEVRKAMEVFHSMVSRDLAPDVVTYNTLLDGHCKHLTIEDGMHLFNEMTKKGVHPDEVTYNIIIHGMFKAGHCEYADKFFKDMIAKGFSLGLATYRIMLKGLCDNNQVDKALDMSLLMGKSRSDLGSDIHAYNILIDGSSKSGNFDKARDLFKEITLKGLQPDVQSYNVMIRAFLRKDLVMDAKQLFLEMEGNGIKPNEVTYNTMIQGYLWNKVYDDIQLLVNEMHINHFSLDASTCTQLIDKINDGSLPTALWEKFRPNESVEDLFPLEKMMSSISSLSPNVEK</sequence>
<dbReference type="PROSITE" id="PS51375">
    <property type="entry name" value="PPR"/>
    <property type="match status" value="11"/>
</dbReference>